<dbReference type="Gene3D" id="1.20.1280.290">
    <property type="match status" value="2"/>
</dbReference>
<evidence type="ECO:0000256" key="7">
    <source>
        <dbReference type="ARBA" id="ARBA00022597"/>
    </source>
</evidence>
<comment type="subcellular location">
    <subcellularLocation>
        <location evidence="1">Cell membrane</location>
        <topology evidence="1">Multi-pass membrane protein</topology>
    </subcellularLocation>
    <subcellularLocation>
        <location evidence="2">Golgi apparatus membrane</location>
        <topology evidence="2">Multi-pass membrane protein</topology>
    </subcellularLocation>
</comment>
<sequence length="237" mass="25604">MADKGANIIIEVVAPALGVILSTGLGFGPLPAILKCRRNKTLGETNPDPFVMLFGNAVGWIIYAASTKNAYVFAGNFFGVLLGMFYVLTGYYLTASDTIRRRLEIMMGTVISLWLIVGYSACYFEDVKHRNDLLGITANILCLTLFASPLSSAAKVIQTKSAASINPIFAVMQVVNCTMWTTYGLAINDIFLLIPNALGLVLGLMQCALLFLFRGAKANQNSEPAASEDGPYRPISE</sequence>
<keyword evidence="8 13" id="KW-0812">Transmembrane</keyword>
<protein>
    <recommendedName>
        <fullName evidence="4">Sugar transporter SWEET1</fullName>
    </recommendedName>
</protein>
<keyword evidence="10 13" id="KW-1133">Transmembrane helix</keyword>
<keyword evidence="11" id="KW-0333">Golgi apparatus</keyword>
<dbReference type="AlphaFoldDB" id="A0A7S4M0L0"/>
<dbReference type="PANTHER" id="PTHR10791:SF224">
    <property type="entry name" value="SUGAR TRANSPORTER SWEET"/>
    <property type="match status" value="1"/>
</dbReference>
<proteinExistence type="inferred from homology"/>
<evidence type="ECO:0000256" key="4">
    <source>
        <dbReference type="ARBA" id="ARBA00021741"/>
    </source>
</evidence>
<evidence type="ECO:0000256" key="11">
    <source>
        <dbReference type="ARBA" id="ARBA00023034"/>
    </source>
</evidence>
<keyword evidence="5" id="KW-0813">Transport</keyword>
<feature type="transmembrane region" description="Helical" evidence="13">
    <location>
        <begin position="71"/>
        <end position="93"/>
    </location>
</feature>
<evidence type="ECO:0000256" key="9">
    <source>
        <dbReference type="ARBA" id="ARBA00022737"/>
    </source>
</evidence>
<dbReference type="GO" id="GO:0051119">
    <property type="term" value="F:sugar transmembrane transporter activity"/>
    <property type="evidence" value="ECO:0007669"/>
    <property type="project" value="InterPro"/>
</dbReference>
<evidence type="ECO:0000256" key="10">
    <source>
        <dbReference type="ARBA" id="ARBA00022989"/>
    </source>
</evidence>
<name>A0A7S4M0L0_GUITH</name>
<dbReference type="GO" id="GO:0005886">
    <property type="term" value="C:plasma membrane"/>
    <property type="evidence" value="ECO:0007669"/>
    <property type="project" value="UniProtKB-SubCell"/>
</dbReference>
<comment type="similarity">
    <text evidence="3">Belongs to the SWEET sugar transporter family.</text>
</comment>
<dbReference type="PANTHER" id="PTHR10791">
    <property type="entry name" value="RAG1-ACTIVATING PROTEIN 1"/>
    <property type="match status" value="1"/>
</dbReference>
<dbReference type="EMBL" id="HBKN01001961">
    <property type="protein sequence ID" value="CAE2192382.1"/>
    <property type="molecule type" value="Transcribed_RNA"/>
</dbReference>
<feature type="transmembrane region" description="Helical" evidence="13">
    <location>
        <begin position="165"/>
        <end position="186"/>
    </location>
</feature>
<feature type="transmembrane region" description="Helical" evidence="13">
    <location>
        <begin position="192"/>
        <end position="213"/>
    </location>
</feature>
<dbReference type="GO" id="GO:0000139">
    <property type="term" value="C:Golgi membrane"/>
    <property type="evidence" value="ECO:0007669"/>
    <property type="project" value="UniProtKB-SubCell"/>
</dbReference>
<accession>A0A7S4M0L0</accession>
<feature type="transmembrane region" description="Helical" evidence="13">
    <location>
        <begin position="12"/>
        <end position="34"/>
    </location>
</feature>
<evidence type="ECO:0000256" key="1">
    <source>
        <dbReference type="ARBA" id="ARBA00004651"/>
    </source>
</evidence>
<evidence type="ECO:0000256" key="13">
    <source>
        <dbReference type="SAM" id="Phobius"/>
    </source>
</evidence>
<evidence type="ECO:0000256" key="12">
    <source>
        <dbReference type="ARBA" id="ARBA00023136"/>
    </source>
</evidence>
<keyword evidence="6" id="KW-1003">Cell membrane</keyword>
<evidence type="ECO:0000313" key="14">
    <source>
        <dbReference type="EMBL" id="CAE2192382.1"/>
    </source>
</evidence>
<evidence type="ECO:0000256" key="6">
    <source>
        <dbReference type="ARBA" id="ARBA00022475"/>
    </source>
</evidence>
<feature type="transmembrane region" description="Helical" evidence="13">
    <location>
        <begin position="46"/>
        <end position="65"/>
    </location>
</feature>
<keyword evidence="12 13" id="KW-0472">Membrane</keyword>
<dbReference type="InterPro" id="IPR004316">
    <property type="entry name" value="SWEET_rpt"/>
</dbReference>
<keyword evidence="7" id="KW-0762">Sugar transport</keyword>
<gene>
    <name evidence="14" type="ORF">GTHE00462_LOCUS1693</name>
</gene>
<evidence type="ECO:0000256" key="3">
    <source>
        <dbReference type="ARBA" id="ARBA00007809"/>
    </source>
</evidence>
<evidence type="ECO:0000256" key="8">
    <source>
        <dbReference type="ARBA" id="ARBA00022692"/>
    </source>
</evidence>
<keyword evidence="9" id="KW-0677">Repeat</keyword>
<dbReference type="FunFam" id="1.20.1280.290:FF:000004">
    <property type="entry name" value="Sugar transporter SWEET"/>
    <property type="match status" value="1"/>
</dbReference>
<feature type="transmembrane region" description="Helical" evidence="13">
    <location>
        <begin position="105"/>
        <end position="121"/>
    </location>
</feature>
<dbReference type="InterPro" id="IPR047664">
    <property type="entry name" value="SWEET"/>
</dbReference>
<evidence type="ECO:0000256" key="2">
    <source>
        <dbReference type="ARBA" id="ARBA00004653"/>
    </source>
</evidence>
<dbReference type="Pfam" id="PF03083">
    <property type="entry name" value="MtN3_slv"/>
    <property type="match status" value="2"/>
</dbReference>
<evidence type="ECO:0000256" key="5">
    <source>
        <dbReference type="ARBA" id="ARBA00022448"/>
    </source>
</evidence>
<reference evidence="14" key="1">
    <citation type="submission" date="2021-01" db="EMBL/GenBank/DDBJ databases">
        <authorList>
            <person name="Corre E."/>
            <person name="Pelletier E."/>
            <person name="Niang G."/>
            <person name="Scheremetjew M."/>
            <person name="Finn R."/>
            <person name="Kale V."/>
            <person name="Holt S."/>
            <person name="Cochrane G."/>
            <person name="Meng A."/>
            <person name="Brown T."/>
            <person name="Cohen L."/>
        </authorList>
    </citation>
    <scope>NUCLEOTIDE SEQUENCE</scope>
    <source>
        <strain evidence="14">CCMP 2712</strain>
    </source>
</reference>
<organism evidence="14">
    <name type="scientific">Guillardia theta</name>
    <name type="common">Cryptophyte</name>
    <name type="synonym">Cryptomonas phi</name>
    <dbReference type="NCBI Taxonomy" id="55529"/>
    <lineage>
        <taxon>Eukaryota</taxon>
        <taxon>Cryptophyceae</taxon>
        <taxon>Pyrenomonadales</taxon>
        <taxon>Geminigeraceae</taxon>
        <taxon>Guillardia</taxon>
    </lineage>
</organism>